<evidence type="ECO:0000313" key="1">
    <source>
        <dbReference type="EMBL" id="EIK80053.1"/>
    </source>
</evidence>
<proteinExistence type="predicted"/>
<accession>I4LSW3</accession>
<reference evidence="1 2" key="1">
    <citation type="journal article" date="2012" name="J. Bacteriol.">
        <title>Comparative Genomic Analyses of 17 Clinical Isolates of Gardnerella vaginalis Provide Evidence of Multiple Genetically Isolated Clades Consistent with Subspeciation into Genovars.</title>
        <authorList>
            <person name="Ahmed A."/>
            <person name="Earl J."/>
            <person name="Retchless A."/>
            <person name="Hillier S."/>
            <person name="Rabe L."/>
            <person name="Cherpes T."/>
            <person name="Powell E."/>
            <person name="Janto B."/>
            <person name="Eutsey R."/>
            <person name="Hiller N.L."/>
            <person name="Boissy R."/>
            <person name="Dahlgreen M."/>
            <person name="Hall B."/>
            <person name="Costerton J."/>
            <person name="Post J.C."/>
            <person name="Hu F."/>
            <person name="Ehrlich G."/>
        </authorList>
    </citation>
    <scope>NUCLEOTIDE SEQUENCE [LARGE SCALE GENOMIC DNA]</scope>
    <source>
        <strain evidence="1 2">1400E</strain>
    </source>
</reference>
<dbReference type="EMBL" id="ADER01000028">
    <property type="protein sequence ID" value="EIK80053.1"/>
    <property type="molecule type" value="Genomic_DNA"/>
</dbReference>
<evidence type="ECO:0000313" key="2">
    <source>
        <dbReference type="Proteomes" id="UP000004884"/>
    </source>
</evidence>
<protein>
    <submittedName>
        <fullName evidence="1">Uncharacterized protein</fullName>
    </submittedName>
</protein>
<organism evidence="1 2">
    <name type="scientific">Gardnerella vaginalis 1400E</name>
    <dbReference type="NCBI Taxonomy" id="698956"/>
    <lineage>
        <taxon>Bacteria</taxon>
        <taxon>Bacillati</taxon>
        <taxon>Actinomycetota</taxon>
        <taxon>Actinomycetes</taxon>
        <taxon>Bifidobacteriales</taxon>
        <taxon>Bifidobacteriaceae</taxon>
        <taxon>Gardnerella</taxon>
    </lineage>
</organism>
<dbReference type="AlphaFoldDB" id="I4LSW3"/>
<comment type="caution">
    <text evidence="1">The sequence shown here is derived from an EMBL/GenBank/DDBJ whole genome shotgun (WGS) entry which is preliminary data.</text>
</comment>
<dbReference type="Proteomes" id="UP000004884">
    <property type="component" value="Unassembled WGS sequence"/>
</dbReference>
<name>I4LSW3_GARVA</name>
<sequence>MPALGVEAGEGVESLLEADLDPEAGVEPAVEGAPFLFAT</sequence>
<gene>
    <name evidence="1" type="ORF">CGSMWGv1400E_07013</name>
</gene>